<feature type="domain" description="RRM" evidence="6">
    <location>
        <begin position="9"/>
        <end position="82"/>
    </location>
</feature>
<evidence type="ECO:0000313" key="7">
    <source>
        <dbReference type="EMBL" id="CAL0332453.1"/>
    </source>
</evidence>
<evidence type="ECO:0000313" key="8">
    <source>
        <dbReference type="Proteomes" id="UP001497480"/>
    </source>
</evidence>
<dbReference type="SMART" id="SM00360">
    <property type="entry name" value="RRM"/>
    <property type="match status" value="1"/>
</dbReference>
<dbReference type="GO" id="GO:0003723">
    <property type="term" value="F:RNA binding"/>
    <property type="evidence" value="ECO:0007669"/>
    <property type="project" value="UniProtKB-UniRule"/>
</dbReference>
<organism evidence="7 8">
    <name type="scientific">Lupinus luteus</name>
    <name type="common">European yellow lupine</name>
    <dbReference type="NCBI Taxonomy" id="3873"/>
    <lineage>
        <taxon>Eukaryota</taxon>
        <taxon>Viridiplantae</taxon>
        <taxon>Streptophyta</taxon>
        <taxon>Embryophyta</taxon>
        <taxon>Tracheophyta</taxon>
        <taxon>Spermatophyta</taxon>
        <taxon>Magnoliopsida</taxon>
        <taxon>eudicotyledons</taxon>
        <taxon>Gunneridae</taxon>
        <taxon>Pentapetalae</taxon>
        <taxon>rosids</taxon>
        <taxon>fabids</taxon>
        <taxon>Fabales</taxon>
        <taxon>Fabaceae</taxon>
        <taxon>Papilionoideae</taxon>
        <taxon>50 kb inversion clade</taxon>
        <taxon>genistoids sensu lato</taxon>
        <taxon>core genistoids</taxon>
        <taxon>Genisteae</taxon>
        <taxon>Lupinus</taxon>
    </lineage>
</organism>
<dbReference type="Proteomes" id="UP001497480">
    <property type="component" value="Unassembled WGS sequence"/>
</dbReference>
<reference evidence="7 8" key="1">
    <citation type="submission" date="2024-03" db="EMBL/GenBank/DDBJ databases">
        <authorList>
            <person name="Martinez-Hernandez J."/>
        </authorList>
    </citation>
    <scope>NUCLEOTIDE SEQUENCE [LARGE SCALE GENOMIC DNA]</scope>
</reference>
<dbReference type="PANTHER" id="PTHR23189">
    <property type="entry name" value="RNA RECOGNITION MOTIF-CONTAINING"/>
    <property type="match status" value="1"/>
</dbReference>
<feature type="compositionally biased region" description="Polar residues" evidence="5">
    <location>
        <begin position="689"/>
        <end position="702"/>
    </location>
</feature>
<feature type="region of interest" description="Disordered" evidence="5">
    <location>
        <begin position="689"/>
        <end position="718"/>
    </location>
</feature>
<protein>
    <recommendedName>
        <fullName evidence="6">RRM domain-containing protein</fullName>
    </recommendedName>
</protein>
<evidence type="ECO:0000256" key="5">
    <source>
        <dbReference type="SAM" id="MobiDB-lite"/>
    </source>
</evidence>
<dbReference type="InterPro" id="IPR035979">
    <property type="entry name" value="RBD_domain_sf"/>
</dbReference>
<accession>A0AAV1YEQ9</accession>
<evidence type="ECO:0000259" key="6">
    <source>
        <dbReference type="PROSITE" id="PS50102"/>
    </source>
</evidence>
<dbReference type="EMBL" id="CAXHTB010000024">
    <property type="protein sequence ID" value="CAL0332453.1"/>
    <property type="molecule type" value="Genomic_DNA"/>
</dbReference>
<evidence type="ECO:0000256" key="1">
    <source>
        <dbReference type="ARBA" id="ARBA00004123"/>
    </source>
</evidence>
<dbReference type="Pfam" id="PF07744">
    <property type="entry name" value="SPOC"/>
    <property type="match status" value="1"/>
</dbReference>
<sequence>MEGNIQPSKTLWIGFPPSFRMDEQMLHNALILFGEINRIRSFPSKNCSFVEFRSIDEARCAKEGLQGRLFNDPQILIKYSSSELPPGKDYSGFYPGIKGPRPDVLLNEHPFRPPQMDMFGHNRPTVPNNFPEQLPPSGNFPPIASIRSFGPQGFEPPISGPAFNEMGTIHNFQDGSSKSQIVPNWKRPFPHAPEMLSSPVPGTRPPTRSASGASDVHGINQFPRDSKRSRIDGGLLVHDAPFPLRNINGGVIDPKSQHGPVGIYGVPGSTLSDTDHIWRGMIAKAGTLVCRARCVPIGTGIGTELPHVVDCTARTTLDMLTKYYADAIGFGTIFFLPDSEEDFASYTEFLCYLKSQNRAGVAKCIDNTTLFLVPPSDFLTKVLKVTGPERLYGVILKFPSDVSMQQATHLPAPSTQYMQQIPPSQTEYGLISAKGQQVLTMDYNRMSHVDSKLPPKPFHPVTTGPPSVHSVPPDYPPHAVSALQAGVTLTPELIATLTSLLPAGTQSSTIDWAKTAAGSSTVQPPFPSVAPNDGNLSYLRKQDHQIGNPSSHPSQQFGSMYNVPSAQYQHYPSAPTPGHPAQVVPGNYYFQDTAASLQQQGTVSSGPVNNFIVPSQSGQVVVPPQLNQQYPIEVSSSTQNGYGMVQGTDASALYSSQAFQQPYNPVASFNQVPDANPSQQQTVLPYTADNVNSEPPSQQLHSANFGVGQGASEVEADRNQRYQAALQLASSLLQQIQQKQTDGGHGPGNQQ</sequence>
<dbReference type="CDD" id="cd21546">
    <property type="entry name" value="SPOC_FPA-like"/>
    <property type="match status" value="1"/>
</dbReference>
<dbReference type="InterPro" id="IPR012921">
    <property type="entry name" value="SPOC_C"/>
</dbReference>
<dbReference type="InterPro" id="IPR000504">
    <property type="entry name" value="RRM_dom"/>
</dbReference>
<name>A0AAV1YEQ9_LUPLU</name>
<keyword evidence="2 4" id="KW-0694">RNA-binding</keyword>
<keyword evidence="8" id="KW-1185">Reference proteome</keyword>
<dbReference type="SUPFAM" id="SSF54928">
    <property type="entry name" value="RNA-binding domain, RBD"/>
    <property type="match status" value="1"/>
</dbReference>
<evidence type="ECO:0000256" key="4">
    <source>
        <dbReference type="PROSITE-ProRule" id="PRU00176"/>
    </source>
</evidence>
<feature type="region of interest" description="Disordered" evidence="5">
    <location>
        <begin position="197"/>
        <end position="225"/>
    </location>
</feature>
<evidence type="ECO:0000256" key="3">
    <source>
        <dbReference type="ARBA" id="ARBA00023242"/>
    </source>
</evidence>
<evidence type="ECO:0000256" key="2">
    <source>
        <dbReference type="ARBA" id="ARBA00022884"/>
    </source>
</evidence>
<proteinExistence type="predicted"/>
<dbReference type="Pfam" id="PF00076">
    <property type="entry name" value="RRM_1"/>
    <property type="match status" value="1"/>
</dbReference>
<comment type="subcellular location">
    <subcellularLocation>
        <location evidence="1">Nucleus</location>
    </subcellularLocation>
</comment>
<dbReference type="PROSITE" id="PS50102">
    <property type="entry name" value="RRM"/>
    <property type="match status" value="1"/>
</dbReference>
<dbReference type="AlphaFoldDB" id="A0AAV1YEQ9"/>
<dbReference type="GO" id="GO:0005634">
    <property type="term" value="C:nucleus"/>
    <property type="evidence" value="ECO:0007669"/>
    <property type="project" value="UniProtKB-SubCell"/>
</dbReference>
<dbReference type="CDD" id="cd00590">
    <property type="entry name" value="RRM_SF"/>
    <property type="match status" value="1"/>
</dbReference>
<gene>
    <name evidence="7" type="ORF">LLUT_LOCUS33513</name>
</gene>
<dbReference type="Gene3D" id="3.30.70.330">
    <property type="match status" value="1"/>
</dbReference>
<comment type="caution">
    <text evidence="7">The sequence shown here is derived from an EMBL/GenBank/DDBJ whole genome shotgun (WGS) entry which is preliminary data.</text>
</comment>
<dbReference type="InterPro" id="IPR012677">
    <property type="entry name" value="Nucleotide-bd_a/b_plait_sf"/>
</dbReference>
<keyword evidence="3" id="KW-0539">Nucleus</keyword>